<dbReference type="Gene3D" id="3.40.50.1820">
    <property type="entry name" value="alpha/beta hydrolase"/>
    <property type="match status" value="1"/>
</dbReference>
<dbReference type="AlphaFoldDB" id="A0A2U1JS27"/>
<dbReference type="GO" id="GO:0016787">
    <property type="term" value="F:hydrolase activity"/>
    <property type="evidence" value="ECO:0007669"/>
    <property type="project" value="UniProtKB-KW"/>
</dbReference>
<organism evidence="1 2">
    <name type="scientific">Flavobacterium laiguense</name>
    <dbReference type="NCBI Taxonomy" id="2169409"/>
    <lineage>
        <taxon>Bacteria</taxon>
        <taxon>Pseudomonadati</taxon>
        <taxon>Bacteroidota</taxon>
        <taxon>Flavobacteriia</taxon>
        <taxon>Flavobacteriales</taxon>
        <taxon>Flavobacteriaceae</taxon>
        <taxon>Flavobacterium</taxon>
    </lineage>
</organism>
<dbReference type="OrthoDB" id="1118894at2"/>
<protein>
    <submittedName>
        <fullName evidence="1">Alpha/beta hydrolase</fullName>
    </submittedName>
</protein>
<keyword evidence="2" id="KW-1185">Reference proteome</keyword>
<proteinExistence type="predicted"/>
<dbReference type="RefSeq" id="WP_116764055.1">
    <property type="nucleotide sequence ID" value="NZ_QCZH01000017.1"/>
</dbReference>
<dbReference type="InterPro" id="IPR029058">
    <property type="entry name" value="AB_hydrolase_fold"/>
</dbReference>
<accession>A0A2U1JS27</accession>
<sequence>MNSRLIILSDLWGKEKSDWVSAYVELLKDKFEIQYYDCCELGGIDKTNYTEENLHSQFVNGGIEKAVEHLLKTEKNQIDVLAFSIGGTIAWKAALKGLNFRSFFAVSSTRLRYEDEIPNGVIKLYYGENDSNKPSENWFEKLSIDFEIIKNKEHNFYAEKDFTTSICKEILK</sequence>
<name>A0A2U1JS27_9FLAO</name>
<dbReference type="EMBL" id="QCZH01000017">
    <property type="protein sequence ID" value="PWA07971.1"/>
    <property type="molecule type" value="Genomic_DNA"/>
</dbReference>
<dbReference type="Proteomes" id="UP000245618">
    <property type="component" value="Unassembled WGS sequence"/>
</dbReference>
<gene>
    <name evidence="1" type="ORF">DB891_13255</name>
</gene>
<comment type="caution">
    <text evidence="1">The sequence shown here is derived from an EMBL/GenBank/DDBJ whole genome shotgun (WGS) entry which is preliminary data.</text>
</comment>
<evidence type="ECO:0000313" key="1">
    <source>
        <dbReference type="EMBL" id="PWA07971.1"/>
    </source>
</evidence>
<keyword evidence="1" id="KW-0378">Hydrolase</keyword>
<dbReference type="SUPFAM" id="SSF53474">
    <property type="entry name" value="alpha/beta-Hydrolases"/>
    <property type="match status" value="1"/>
</dbReference>
<reference evidence="1 2" key="1">
    <citation type="submission" date="2018-04" db="EMBL/GenBank/DDBJ databases">
        <title>Flavobacterium sp. nov., isolated from glacier ice.</title>
        <authorList>
            <person name="Liu Q."/>
            <person name="Xin Y.-H."/>
        </authorList>
    </citation>
    <scope>NUCLEOTIDE SEQUENCE [LARGE SCALE GENOMIC DNA]</scope>
    <source>
        <strain evidence="1 2">LB2P30</strain>
    </source>
</reference>
<evidence type="ECO:0000313" key="2">
    <source>
        <dbReference type="Proteomes" id="UP000245618"/>
    </source>
</evidence>